<evidence type="ECO:0000256" key="1">
    <source>
        <dbReference type="SAM" id="Phobius"/>
    </source>
</evidence>
<name>A0A9W6YJ73_9STRA</name>
<accession>A0A9W6YJ73</accession>
<organism evidence="2 3">
    <name type="scientific">Phytophthora lilii</name>
    <dbReference type="NCBI Taxonomy" id="2077276"/>
    <lineage>
        <taxon>Eukaryota</taxon>
        <taxon>Sar</taxon>
        <taxon>Stramenopiles</taxon>
        <taxon>Oomycota</taxon>
        <taxon>Peronosporomycetes</taxon>
        <taxon>Peronosporales</taxon>
        <taxon>Peronosporaceae</taxon>
        <taxon>Phytophthora</taxon>
    </lineage>
</organism>
<keyword evidence="1" id="KW-0472">Membrane</keyword>
<keyword evidence="3" id="KW-1185">Reference proteome</keyword>
<dbReference type="AlphaFoldDB" id="A0A9W6YJ73"/>
<evidence type="ECO:0000313" key="3">
    <source>
        <dbReference type="Proteomes" id="UP001165083"/>
    </source>
</evidence>
<keyword evidence="1" id="KW-0812">Transmembrane</keyword>
<comment type="caution">
    <text evidence="2">The sequence shown here is derived from an EMBL/GenBank/DDBJ whole genome shotgun (WGS) entry which is preliminary data.</text>
</comment>
<dbReference type="Proteomes" id="UP001165083">
    <property type="component" value="Unassembled WGS sequence"/>
</dbReference>
<sequence length="90" mass="9939">MSTLRLVKANSVLQLIVRIAVVAVSSASIVEFIHVAAVLQRLHDVAFNLRRTGCCSVALKRFVVYNQKLGEVPLDIVGDKPIQLLLEELE</sequence>
<gene>
    <name evidence="2" type="ORF">Plil01_001768800</name>
</gene>
<dbReference type="EMBL" id="BSXW01012436">
    <property type="protein sequence ID" value="GMF64945.1"/>
    <property type="molecule type" value="Genomic_DNA"/>
</dbReference>
<feature type="transmembrane region" description="Helical" evidence="1">
    <location>
        <begin position="15"/>
        <end position="39"/>
    </location>
</feature>
<keyword evidence="1" id="KW-1133">Transmembrane helix</keyword>
<protein>
    <submittedName>
        <fullName evidence="2">Unnamed protein product</fullName>
    </submittedName>
</protein>
<proteinExistence type="predicted"/>
<evidence type="ECO:0000313" key="2">
    <source>
        <dbReference type="EMBL" id="GMF64945.1"/>
    </source>
</evidence>
<reference evidence="2" key="1">
    <citation type="submission" date="2023-04" db="EMBL/GenBank/DDBJ databases">
        <title>Phytophthora lilii NBRC 32176.</title>
        <authorList>
            <person name="Ichikawa N."/>
            <person name="Sato H."/>
            <person name="Tonouchi N."/>
        </authorList>
    </citation>
    <scope>NUCLEOTIDE SEQUENCE</scope>
    <source>
        <strain evidence="2">NBRC 32176</strain>
    </source>
</reference>